<name>A0ABS2NHH9_9BACI</name>
<keyword evidence="3" id="KW-1185">Reference proteome</keyword>
<dbReference type="InterPro" id="IPR020843">
    <property type="entry name" value="ER"/>
</dbReference>
<dbReference type="SUPFAM" id="SSF51735">
    <property type="entry name" value="NAD(P)-binding Rossmann-fold domains"/>
    <property type="match status" value="1"/>
</dbReference>
<dbReference type="InterPro" id="IPR036291">
    <property type="entry name" value="NAD(P)-bd_dom_sf"/>
</dbReference>
<evidence type="ECO:0000313" key="2">
    <source>
        <dbReference type="EMBL" id="MBM7587325.1"/>
    </source>
</evidence>
<evidence type="ECO:0000313" key="3">
    <source>
        <dbReference type="Proteomes" id="UP001646157"/>
    </source>
</evidence>
<proteinExistence type="predicted"/>
<protein>
    <submittedName>
        <fullName evidence="2">Zinc-binding alcohol dehydrogenase/oxidoreductase</fullName>
    </submittedName>
</protein>
<organism evidence="2 3">
    <name type="scientific">Rossellomorea pakistanensis</name>
    <dbReference type="NCBI Taxonomy" id="992288"/>
    <lineage>
        <taxon>Bacteria</taxon>
        <taxon>Bacillati</taxon>
        <taxon>Bacillota</taxon>
        <taxon>Bacilli</taxon>
        <taxon>Bacillales</taxon>
        <taxon>Bacillaceae</taxon>
        <taxon>Rossellomorea</taxon>
    </lineage>
</organism>
<dbReference type="PANTHER" id="PTHR45033:SF3">
    <property type="entry name" value="DEHYDROGENASE, PUTATIVE (AFU_ORTHOLOGUE AFUA_2G13270)-RELATED"/>
    <property type="match status" value="1"/>
</dbReference>
<comment type="caution">
    <text evidence="2">The sequence shown here is derived from an EMBL/GenBank/DDBJ whole genome shotgun (WGS) entry which is preliminary data.</text>
</comment>
<dbReference type="InterPro" id="IPR011032">
    <property type="entry name" value="GroES-like_sf"/>
</dbReference>
<dbReference type="SUPFAM" id="SSF50129">
    <property type="entry name" value="GroES-like"/>
    <property type="match status" value="1"/>
</dbReference>
<feature type="domain" description="Enoyl reductase (ER)" evidence="1">
    <location>
        <begin position="11"/>
        <end position="327"/>
    </location>
</feature>
<dbReference type="InterPro" id="IPR052711">
    <property type="entry name" value="Zinc_ADH-like"/>
</dbReference>
<gene>
    <name evidence="2" type="ORF">JOC86_003898</name>
</gene>
<dbReference type="InterPro" id="IPR013149">
    <property type="entry name" value="ADH-like_C"/>
</dbReference>
<dbReference type="Pfam" id="PF08240">
    <property type="entry name" value="ADH_N"/>
    <property type="match status" value="1"/>
</dbReference>
<dbReference type="InterPro" id="IPR013154">
    <property type="entry name" value="ADH-like_N"/>
</dbReference>
<reference evidence="2 3" key="1">
    <citation type="submission" date="2021-01" db="EMBL/GenBank/DDBJ databases">
        <title>Genomic Encyclopedia of Type Strains, Phase IV (KMG-IV): sequencing the most valuable type-strain genomes for metagenomic binning, comparative biology and taxonomic classification.</title>
        <authorList>
            <person name="Goeker M."/>
        </authorList>
    </citation>
    <scope>NUCLEOTIDE SEQUENCE [LARGE SCALE GENOMIC DNA]</scope>
    <source>
        <strain evidence="2 3">DSM 24834</strain>
    </source>
</reference>
<dbReference type="PANTHER" id="PTHR45033">
    <property type="match status" value="1"/>
</dbReference>
<accession>A0ABS2NHH9</accession>
<dbReference type="Gene3D" id="3.90.180.10">
    <property type="entry name" value="Medium-chain alcohol dehydrogenases, catalytic domain"/>
    <property type="match status" value="1"/>
</dbReference>
<dbReference type="Pfam" id="PF00107">
    <property type="entry name" value="ADH_zinc_N"/>
    <property type="match status" value="1"/>
</dbReference>
<dbReference type="RefSeq" id="WP_205174509.1">
    <property type="nucleotide sequence ID" value="NZ_JAFBDZ010000004.1"/>
</dbReference>
<dbReference type="SMART" id="SM00829">
    <property type="entry name" value="PKS_ER"/>
    <property type="match status" value="1"/>
</dbReference>
<dbReference type="Proteomes" id="UP001646157">
    <property type="component" value="Unassembled WGS sequence"/>
</dbReference>
<dbReference type="Gene3D" id="3.40.50.720">
    <property type="entry name" value="NAD(P)-binding Rossmann-like Domain"/>
    <property type="match status" value="1"/>
</dbReference>
<dbReference type="EMBL" id="JAFBDZ010000004">
    <property type="protein sequence ID" value="MBM7587325.1"/>
    <property type="molecule type" value="Genomic_DNA"/>
</dbReference>
<evidence type="ECO:0000259" key="1">
    <source>
        <dbReference type="SMART" id="SM00829"/>
    </source>
</evidence>
<sequence length="331" mass="35940">MKAFVHEGTKGLAGTSHREIEEVQPQAGEVKVKLKYAGLNHRDLFVLERHKESDPALVIGSDGAGVIEAVGEGVTNVKPGDEVVIDASLGWQKKSDAPPVGFEIIGLPGHGTFAEYITVPAQNVEPKPAHLTWEEAGVLPLAALTAYRALFTRAKVKAGDTVLLPGVGSGAVTYLLLFAKAIGARVIVTSRSEFKREQALKLGADLALDSNSDWEKELDREKVDIAVETVGAATFNKTLDQLRPGGTLVTFGASAGDEVTINIRNLFYKQYNLLGTTMGSHEEFKEMLELVNKYKIKPVIDQVFRLSETAEAMKRLEESEQFGKIGIEISR</sequence>